<dbReference type="OrthoDB" id="3981211at2759"/>
<dbReference type="EMBL" id="KV454209">
    <property type="protein sequence ID" value="ODQ60594.1"/>
    <property type="molecule type" value="Genomic_DNA"/>
</dbReference>
<reference evidence="9 10" key="1">
    <citation type="journal article" date="2016" name="Proc. Natl. Acad. Sci. U.S.A.">
        <title>Comparative genomics of biotechnologically important yeasts.</title>
        <authorList>
            <person name="Riley R."/>
            <person name="Haridas S."/>
            <person name="Wolfe K.H."/>
            <person name="Lopes M.R."/>
            <person name="Hittinger C.T."/>
            <person name="Goeker M."/>
            <person name="Salamov A.A."/>
            <person name="Wisecaver J.H."/>
            <person name="Long T.M."/>
            <person name="Calvey C.H."/>
            <person name="Aerts A.L."/>
            <person name="Barry K.W."/>
            <person name="Choi C."/>
            <person name="Clum A."/>
            <person name="Coughlan A.Y."/>
            <person name="Deshpande S."/>
            <person name="Douglass A.P."/>
            <person name="Hanson S.J."/>
            <person name="Klenk H.-P."/>
            <person name="LaButti K.M."/>
            <person name="Lapidus A."/>
            <person name="Lindquist E.A."/>
            <person name="Lipzen A.M."/>
            <person name="Meier-Kolthoff J.P."/>
            <person name="Ohm R.A."/>
            <person name="Otillar R.P."/>
            <person name="Pangilinan J.L."/>
            <person name="Peng Y."/>
            <person name="Rokas A."/>
            <person name="Rosa C.A."/>
            <person name="Scheuner C."/>
            <person name="Sibirny A.A."/>
            <person name="Slot J.C."/>
            <person name="Stielow J.B."/>
            <person name="Sun H."/>
            <person name="Kurtzman C.P."/>
            <person name="Blackwell M."/>
            <person name="Grigoriev I.V."/>
            <person name="Jeffries T.W."/>
        </authorList>
    </citation>
    <scope>NUCLEOTIDE SEQUENCE [LARGE SCALE GENOMIC DNA]</scope>
    <source>
        <strain evidence="10">ATCC 58044 / CBS 1984 / NCYC 433 / NRRL Y-366-8</strain>
    </source>
</reference>
<organism evidence="9 10">
    <name type="scientific">Wickerhamomyces anomalus (strain ATCC 58044 / CBS 1984 / NCYC 433 / NRRL Y-366-8)</name>
    <name type="common">Yeast</name>
    <name type="synonym">Hansenula anomala</name>
    <dbReference type="NCBI Taxonomy" id="683960"/>
    <lineage>
        <taxon>Eukaryota</taxon>
        <taxon>Fungi</taxon>
        <taxon>Dikarya</taxon>
        <taxon>Ascomycota</taxon>
        <taxon>Saccharomycotina</taxon>
        <taxon>Saccharomycetes</taxon>
        <taxon>Phaffomycetales</taxon>
        <taxon>Wickerhamomycetaceae</taxon>
        <taxon>Wickerhamomyces</taxon>
    </lineage>
</organism>
<keyword evidence="6" id="KW-0539">Nucleus</keyword>
<dbReference type="GeneID" id="30201775"/>
<dbReference type="GO" id="GO:0051301">
    <property type="term" value="P:cell division"/>
    <property type="evidence" value="ECO:0007669"/>
    <property type="project" value="UniProtKB-KW"/>
</dbReference>
<evidence type="ECO:0000313" key="9">
    <source>
        <dbReference type="EMBL" id="ODQ60594.1"/>
    </source>
</evidence>
<evidence type="ECO:0000256" key="7">
    <source>
        <dbReference type="ARBA" id="ARBA00023306"/>
    </source>
</evidence>
<comment type="similarity">
    <text evidence="2">Belongs to the SCC4/mau-2 family.</text>
</comment>
<keyword evidence="5" id="KW-0159">Chromosome partition</keyword>
<feature type="compositionally biased region" description="Polar residues" evidence="8">
    <location>
        <begin position="312"/>
        <end position="330"/>
    </location>
</feature>
<dbReference type="GO" id="GO:0005634">
    <property type="term" value="C:nucleus"/>
    <property type="evidence" value="ECO:0007669"/>
    <property type="project" value="UniProtKB-SubCell"/>
</dbReference>
<keyword evidence="3" id="KW-0132">Cell division</keyword>
<evidence type="ECO:0000256" key="1">
    <source>
        <dbReference type="ARBA" id="ARBA00004123"/>
    </source>
</evidence>
<dbReference type="AlphaFoldDB" id="A0A1E3P5S4"/>
<feature type="compositionally biased region" description="Low complexity" evidence="8">
    <location>
        <begin position="73"/>
        <end position="89"/>
    </location>
</feature>
<feature type="region of interest" description="Disordered" evidence="8">
    <location>
        <begin position="1"/>
        <end position="38"/>
    </location>
</feature>
<dbReference type="GO" id="GO:0007064">
    <property type="term" value="P:mitotic sister chromatid cohesion"/>
    <property type="evidence" value="ECO:0007669"/>
    <property type="project" value="InterPro"/>
</dbReference>
<gene>
    <name evidence="9" type="ORF">WICANDRAFT_77274</name>
</gene>
<feature type="region of interest" description="Disordered" evidence="8">
    <location>
        <begin position="62"/>
        <end position="89"/>
    </location>
</feature>
<proteinExistence type="inferred from homology"/>
<evidence type="ECO:0008006" key="11">
    <source>
        <dbReference type="Google" id="ProtNLM"/>
    </source>
</evidence>
<name>A0A1E3P5S4_WICAA</name>
<evidence type="ECO:0000256" key="5">
    <source>
        <dbReference type="ARBA" id="ARBA00022829"/>
    </source>
</evidence>
<dbReference type="Pfam" id="PF10345">
    <property type="entry name" value="Cohesin_load"/>
    <property type="match status" value="1"/>
</dbReference>
<evidence type="ECO:0000256" key="8">
    <source>
        <dbReference type="SAM" id="MobiDB-lite"/>
    </source>
</evidence>
<feature type="region of interest" description="Disordered" evidence="8">
    <location>
        <begin position="151"/>
        <end position="330"/>
    </location>
</feature>
<keyword evidence="4" id="KW-0498">Mitosis</keyword>
<accession>A0A1E3P5S4</accession>
<keyword evidence="7" id="KW-0131">Cell cycle</keyword>
<feature type="compositionally biased region" description="Polar residues" evidence="8">
    <location>
        <begin position="274"/>
        <end position="285"/>
    </location>
</feature>
<evidence type="ECO:0000256" key="4">
    <source>
        <dbReference type="ARBA" id="ARBA00022776"/>
    </source>
</evidence>
<evidence type="ECO:0000256" key="3">
    <source>
        <dbReference type="ARBA" id="ARBA00022618"/>
    </source>
</evidence>
<protein>
    <recommendedName>
        <fullName evidence="11">Cohesin loading factor</fullName>
    </recommendedName>
</protein>
<feature type="compositionally biased region" description="Pro residues" evidence="8">
    <location>
        <begin position="191"/>
        <end position="202"/>
    </location>
</feature>
<evidence type="ECO:0000256" key="6">
    <source>
        <dbReference type="ARBA" id="ARBA00023242"/>
    </source>
</evidence>
<feature type="compositionally biased region" description="Polar residues" evidence="8">
    <location>
        <begin position="151"/>
        <end position="160"/>
    </location>
</feature>
<dbReference type="GO" id="GO:0007059">
    <property type="term" value="P:chromosome segregation"/>
    <property type="evidence" value="ECO:0007669"/>
    <property type="project" value="UniProtKB-KW"/>
</dbReference>
<comment type="subcellular location">
    <subcellularLocation>
        <location evidence="1">Nucleus</location>
    </subcellularLocation>
</comment>
<evidence type="ECO:0000313" key="10">
    <source>
        <dbReference type="Proteomes" id="UP000094112"/>
    </source>
</evidence>
<dbReference type="InterPro" id="IPR019440">
    <property type="entry name" value="MAU2"/>
</dbReference>
<feature type="region of interest" description="Disordered" evidence="8">
    <location>
        <begin position="102"/>
        <end position="130"/>
    </location>
</feature>
<dbReference type="RefSeq" id="XP_019039801.1">
    <property type="nucleotide sequence ID" value="XM_019184529.1"/>
</dbReference>
<dbReference type="STRING" id="683960.A0A1E3P5S4"/>
<keyword evidence="10" id="KW-1185">Reference proteome</keyword>
<dbReference type="Proteomes" id="UP000094112">
    <property type="component" value="Unassembled WGS sequence"/>
</dbReference>
<feature type="compositionally biased region" description="Low complexity" evidence="8">
    <location>
        <begin position="161"/>
        <end position="174"/>
    </location>
</feature>
<evidence type="ECO:0000256" key="2">
    <source>
        <dbReference type="ARBA" id="ARBA00008585"/>
    </source>
</evidence>
<feature type="compositionally biased region" description="Basic and acidic residues" evidence="8">
    <location>
        <begin position="255"/>
        <end position="266"/>
    </location>
</feature>
<sequence length="970" mass="110834">MDRGYYQGQGYPNYNNSQWQNQQQQQQQNNAQFNNAQYQQPQYPFNYNQQNNVQYQGQENAFPHYNQQPIPPYQVNYPQQQPQQQHQFHQPVPQNQYYNQYQEPLNPYPQQTPYQFDSSSSQPSVPTQQPYRLQQPLSQPVLPPNYHQYQQQYSNTSSPAPQFAPTFQQSSPSSAPQPIPYTEPEVIAIPSPSPPYVAPVPAPVAQQRAPNIKPQVPQHVNTPPKPPQNQTASKVQAPVYSQPKHHQLPPPKVDQTPRQEKRKAEEQLTPLKATVNSSQQPTPSFNAAPMEPKLLSSRGFSFDYSNAKDNKSSPAQTKKSLKDSSQTKAPSQAELVSLLNNDKVRSQQLLDLSDQFYSHAVSQMKNIKTKKNLQEFYTLIQLSISCLEKILEMKNKVSLALRIKCHNKLGFIKNNNCNIDQDSSTLEHHYDQVIMLCGNNFEFKREKCLAQAGIIISLIDTKKYRQALKFVNETIEEWGLENASLLVYFKLQILLLSEPSQALNFLQNYISDNKTTSGITSFFKIIEICLSLYRGMKPMSTLESIDNTDWADSKETSDILLLFTKILVQINHRDLDSSEKLESLFKTAAGSINALDPEKTFTVNFQIPGGDILPIGLEPITCENLNILTCLLYGITLLNSTYEKRKPLKLFDRALGMIDSALFQINDHQKSTTSISNRVLKLNYLKNLTIFYKLMESFIMEPYSSTLVKEYEKSTASIPKYLQESGQLRTLFVLGLQAQLNSDLSRAKNYYNELLRKHEQGENLKNASPDHAGIGNDHFAPKTIYSELYILSCLNLLLIIESNLHYFTRTGKTNKVVESSNERKEILVKLENITKAKNNSIKEKYLIDTTISFLHLVYNYDNLSILDINVKVSEILNNFEALKRFPLLCSILLYIKSDSLNSNSDQKQKSSQVSFNLAKLGYSPMIRYLSGILNGKNATIARNLQQAEIQSQKLKKIKKGFSHRYDKIHD</sequence>